<feature type="signal peptide" evidence="2">
    <location>
        <begin position="1"/>
        <end position="20"/>
    </location>
</feature>
<keyword evidence="4" id="KW-1185">Reference proteome</keyword>
<dbReference type="EMBL" id="HG994580">
    <property type="protein sequence ID" value="CAF2765948.1"/>
    <property type="molecule type" value="Genomic_DNA"/>
</dbReference>
<evidence type="ECO:0000313" key="3">
    <source>
        <dbReference type="EMBL" id="CAF2765948.1"/>
    </source>
</evidence>
<accession>A0A7R8CG51</accession>
<dbReference type="AlphaFoldDB" id="A0A7R8CG51"/>
<feature type="compositionally biased region" description="Basic residues" evidence="1">
    <location>
        <begin position="158"/>
        <end position="170"/>
    </location>
</feature>
<evidence type="ECO:0000313" key="4">
    <source>
        <dbReference type="Proteomes" id="UP000675881"/>
    </source>
</evidence>
<sequence>MNILPLSFVVFLISIKEVTCQSLEEVSSLLSSNEKLVDENVEVFKEDFVVSTVNQNQFVKRPRKTGANSKYPICSYEDTNFLGADINILNSLETDSAGPSRDNNCFLIESGKGRTPNNVFLDRDYISGTRRNNCKCLRRTDFIEVENEPDTDIGSDARRRRRRRRNRPKICPRGVKESDDIDYTYDDYEEFNENLKKKSQNSTMSGA</sequence>
<proteinExistence type="predicted"/>
<reference evidence="3" key="1">
    <citation type="submission" date="2021-02" db="EMBL/GenBank/DDBJ databases">
        <authorList>
            <person name="Bekaert M."/>
        </authorList>
    </citation>
    <scope>NUCLEOTIDE SEQUENCE</scope>
    <source>
        <strain evidence="3">IoA-00</strain>
    </source>
</reference>
<name>A0A7R8CG51_LEPSM</name>
<organism evidence="3 4">
    <name type="scientific">Lepeophtheirus salmonis</name>
    <name type="common">Salmon louse</name>
    <name type="synonym">Caligus salmonis</name>
    <dbReference type="NCBI Taxonomy" id="72036"/>
    <lineage>
        <taxon>Eukaryota</taxon>
        <taxon>Metazoa</taxon>
        <taxon>Ecdysozoa</taxon>
        <taxon>Arthropoda</taxon>
        <taxon>Crustacea</taxon>
        <taxon>Multicrustacea</taxon>
        <taxon>Hexanauplia</taxon>
        <taxon>Copepoda</taxon>
        <taxon>Siphonostomatoida</taxon>
        <taxon>Caligidae</taxon>
        <taxon>Lepeophtheirus</taxon>
    </lineage>
</organism>
<evidence type="ECO:0000256" key="1">
    <source>
        <dbReference type="SAM" id="MobiDB-lite"/>
    </source>
</evidence>
<gene>
    <name evidence="3" type="ORF">LSAA_974</name>
</gene>
<protein>
    <submittedName>
        <fullName evidence="3">(salmon louse) hypothetical protein</fullName>
    </submittedName>
</protein>
<evidence type="ECO:0000256" key="2">
    <source>
        <dbReference type="SAM" id="SignalP"/>
    </source>
</evidence>
<keyword evidence="2" id="KW-0732">Signal</keyword>
<dbReference type="Proteomes" id="UP000675881">
    <property type="component" value="Chromosome 1"/>
</dbReference>
<feature type="chain" id="PRO_5043747579" evidence="2">
    <location>
        <begin position="21"/>
        <end position="207"/>
    </location>
</feature>
<feature type="region of interest" description="Disordered" evidence="1">
    <location>
        <begin position="149"/>
        <end position="173"/>
    </location>
</feature>